<keyword evidence="2" id="KW-1185">Reference proteome</keyword>
<gene>
    <name evidence="1" type="ORF">RHMOL_Rhmol08G0307400</name>
</gene>
<protein>
    <submittedName>
        <fullName evidence="1">Uncharacterized protein</fullName>
    </submittedName>
</protein>
<reference evidence="1" key="1">
    <citation type="submission" date="2022-02" db="EMBL/GenBank/DDBJ databases">
        <title>Plant Genome Project.</title>
        <authorList>
            <person name="Zhang R.-G."/>
        </authorList>
    </citation>
    <scope>NUCLEOTIDE SEQUENCE</scope>
    <source>
        <strain evidence="1">AT1</strain>
    </source>
</reference>
<organism evidence="1 2">
    <name type="scientific">Rhododendron molle</name>
    <name type="common">Chinese azalea</name>
    <name type="synonym">Azalea mollis</name>
    <dbReference type="NCBI Taxonomy" id="49168"/>
    <lineage>
        <taxon>Eukaryota</taxon>
        <taxon>Viridiplantae</taxon>
        <taxon>Streptophyta</taxon>
        <taxon>Embryophyta</taxon>
        <taxon>Tracheophyta</taxon>
        <taxon>Spermatophyta</taxon>
        <taxon>Magnoliopsida</taxon>
        <taxon>eudicotyledons</taxon>
        <taxon>Gunneridae</taxon>
        <taxon>Pentapetalae</taxon>
        <taxon>asterids</taxon>
        <taxon>Ericales</taxon>
        <taxon>Ericaceae</taxon>
        <taxon>Ericoideae</taxon>
        <taxon>Rhodoreae</taxon>
        <taxon>Rhododendron</taxon>
    </lineage>
</organism>
<name>A0ACC0MU58_RHOML</name>
<accession>A0ACC0MU58</accession>
<proteinExistence type="predicted"/>
<evidence type="ECO:0000313" key="2">
    <source>
        <dbReference type="Proteomes" id="UP001062846"/>
    </source>
</evidence>
<evidence type="ECO:0000313" key="1">
    <source>
        <dbReference type="EMBL" id="KAI8544571.1"/>
    </source>
</evidence>
<sequence>MGRRILNNALSTIVNAEKRGFATAQLKPISNVMAAFLNIMKYRGTCKTLILF</sequence>
<dbReference type="EMBL" id="CM046395">
    <property type="protein sequence ID" value="KAI8544571.1"/>
    <property type="molecule type" value="Genomic_DNA"/>
</dbReference>
<dbReference type="Proteomes" id="UP001062846">
    <property type="component" value="Chromosome 8"/>
</dbReference>
<comment type="caution">
    <text evidence="1">The sequence shown here is derived from an EMBL/GenBank/DDBJ whole genome shotgun (WGS) entry which is preliminary data.</text>
</comment>